<evidence type="ECO:0000256" key="1">
    <source>
        <dbReference type="ARBA" id="ARBA00022658"/>
    </source>
</evidence>
<name>A0A0C9LPR2_9FUNG</name>
<protein>
    <submittedName>
        <fullName evidence="5">Low temperature essential 1 protein</fullName>
    </submittedName>
</protein>
<dbReference type="CDD" id="cd06224">
    <property type="entry name" value="REM"/>
    <property type="match status" value="1"/>
</dbReference>
<dbReference type="InterPro" id="IPR023578">
    <property type="entry name" value="Ras_GEF_dom_sf"/>
</dbReference>
<dbReference type="OrthoDB" id="10254377at2759"/>
<evidence type="ECO:0000259" key="4">
    <source>
        <dbReference type="PROSITE" id="PS50212"/>
    </source>
</evidence>
<dbReference type="InterPro" id="IPR008937">
    <property type="entry name" value="Ras-like_GEF"/>
</dbReference>
<dbReference type="STRING" id="91626.A0A0C9LPR2"/>
<dbReference type="Gene3D" id="1.20.870.10">
    <property type="entry name" value="Son of sevenless (SoS) protein Chain: S domain 1"/>
    <property type="match status" value="1"/>
</dbReference>
<keyword evidence="6" id="KW-1185">Reference proteome</keyword>
<dbReference type="Pfam" id="PF00617">
    <property type="entry name" value="RasGEF"/>
    <property type="match status" value="1"/>
</dbReference>
<organism evidence="5">
    <name type="scientific">Mucor ambiguus</name>
    <dbReference type="NCBI Taxonomy" id="91626"/>
    <lineage>
        <taxon>Eukaryota</taxon>
        <taxon>Fungi</taxon>
        <taxon>Fungi incertae sedis</taxon>
        <taxon>Mucoromycota</taxon>
        <taxon>Mucoromycotina</taxon>
        <taxon>Mucoromycetes</taxon>
        <taxon>Mucorales</taxon>
        <taxon>Mucorineae</taxon>
        <taxon>Mucoraceae</taxon>
        <taxon>Mucor</taxon>
    </lineage>
</organism>
<feature type="domain" description="Ras-GEF" evidence="3">
    <location>
        <begin position="523"/>
        <end position="812"/>
    </location>
</feature>
<evidence type="ECO:0000256" key="2">
    <source>
        <dbReference type="PROSITE-ProRule" id="PRU00168"/>
    </source>
</evidence>
<dbReference type="GO" id="GO:0005886">
    <property type="term" value="C:plasma membrane"/>
    <property type="evidence" value="ECO:0007669"/>
    <property type="project" value="TreeGrafter"/>
</dbReference>
<dbReference type="EMBL" id="DF836293">
    <property type="protein sequence ID" value="GAN00980.1"/>
    <property type="molecule type" value="Genomic_DNA"/>
</dbReference>
<gene>
    <name evidence="5" type="ORF">MAM1_0004d00408</name>
</gene>
<evidence type="ECO:0000313" key="6">
    <source>
        <dbReference type="Proteomes" id="UP000053815"/>
    </source>
</evidence>
<dbReference type="SMART" id="SM00229">
    <property type="entry name" value="RasGEFN"/>
    <property type="match status" value="1"/>
</dbReference>
<dbReference type="Pfam" id="PF00618">
    <property type="entry name" value="RasGEF_N"/>
    <property type="match status" value="1"/>
</dbReference>
<dbReference type="PANTHER" id="PTHR23113">
    <property type="entry name" value="GUANINE NUCLEOTIDE EXCHANGE FACTOR"/>
    <property type="match status" value="1"/>
</dbReference>
<dbReference type="InterPro" id="IPR000651">
    <property type="entry name" value="Ras-like_Gua-exchang_fac_N"/>
</dbReference>
<dbReference type="GO" id="GO:0007265">
    <property type="term" value="P:Ras protein signal transduction"/>
    <property type="evidence" value="ECO:0007669"/>
    <property type="project" value="TreeGrafter"/>
</dbReference>
<dbReference type="AlphaFoldDB" id="A0A0C9LPR2"/>
<dbReference type="Gene3D" id="1.10.840.10">
    <property type="entry name" value="Ras guanine-nucleotide exchange factors catalytic domain"/>
    <property type="match status" value="1"/>
</dbReference>
<dbReference type="PANTHER" id="PTHR23113:SF363">
    <property type="entry name" value="PROTEIN SON OF SEVENLESS"/>
    <property type="match status" value="1"/>
</dbReference>
<evidence type="ECO:0000313" key="5">
    <source>
        <dbReference type="EMBL" id="GAN00980.1"/>
    </source>
</evidence>
<sequence length="817" mass="94239">MLGITAEYDTFFAKSNYRRRSKSLDDIIIRKKGDRLSCYQDTITSTSPIVAIHDLPPKRRHSVHEPHQRLATIYGWVTTAKPSHSSHESNRRLHASRSFSHFSAAAVEEEAGMSLPDPTTNKLSRMLERTRNISLLFPNKTITGINNDKSHSHYYHHRQHVDQILLDPMQQQHEHGESWVQPESTVQTLTSPQQSVAAVAAENRPPPLPIENDPHIFDLLAKDASSFIHYGKSDAIITSATVEKLIEKLTREMDNEFMMDFFLTFRQFLTPIKLCKLLILRFRWALLQEDDERRLIRIRTFVVIRHWLTHYWTYDFTTSRTLRYVLSTFLTQLQSNPVILASPRDDRIVKNLRNVLKRQRKFYQQWVDPLQQQEPDEKGKLPSRKDSAIGISSCRNSLHLNQQDNGTHSSTPVPSLSSWTTKMKKSLKRTVSIRQPQSNATGQPPTLYSTVNNAPCSCHLTDCSLSTASSVSLSNIQHKEPCTMHPSLTRPSPALHTPSRFFRTSNASTATLSHYKSIILKYRSEVIAQQFCLIERAMLQNVTWDELVDLRWRKRSAQRKSFVIEMTTLDDDVPVGVDQMIGFFNMTCQWVASEIVQSQQLDTRVKVIEKFLRIALKCYHHRNYSTLMQILLGLQSPAVSRLERTWQKLDHCQMELFNQLKEMAKPFRNWKNVRDCMTKATEEVAESFAVESVLTKSLKEFDNSHGCIPFLGLYLSDLVFVAELPTFIGSALPEDGEQEEEQEQQSDDKDLCERLSHHLVNYNKFRITASVVKHVLAFQVLSRAYNFKVHPTLHTHLRSIRSLDNADIRKASFLCEE</sequence>
<dbReference type="InterPro" id="IPR001895">
    <property type="entry name" value="RASGEF_cat_dom"/>
</dbReference>
<evidence type="ECO:0000259" key="3">
    <source>
        <dbReference type="PROSITE" id="PS50009"/>
    </source>
</evidence>
<dbReference type="PROSITE" id="PS50212">
    <property type="entry name" value="RASGEF_NTER"/>
    <property type="match status" value="1"/>
</dbReference>
<reference evidence="5" key="1">
    <citation type="submission" date="2014-09" db="EMBL/GenBank/DDBJ databases">
        <title>Draft genome sequence of an oleaginous Mucoromycotina fungus Mucor ambiguus NBRC6742.</title>
        <authorList>
            <person name="Takeda I."/>
            <person name="Yamane N."/>
            <person name="Morita T."/>
            <person name="Tamano K."/>
            <person name="Machida M."/>
            <person name="Baker S."/>
            <person name="Koike H."/>
        </authorList>
    </citation>
    <scope>NUCLEOTIDE SEQUENCE</scope>
    <source>
        <strain evidence="5">NBRC 6742</strain>
    </source>
</reference>
<dbReference type="InterPro" id="IPR036964">
    <property type="entry name" value="RASGEF_cat_dom_sf"/>
</dbReference>
<accession>A0A0C9LPR2</accession>
<dbReference type="SMART" id="SM00147">
    <property type="entry name" value="RasGEF"/>
    <property type="match status" value="1"/>
</dbReference>
<keyword evidence="1 2" id="KW-0344">Guanine-nucleotide releasing factor</keyword>
<feature type="domain" description="N-terminal Ras-GEF" evidence="4">
    <location>
        <begin position="233"/>
        <end position="360"/>
    </location>
</feature>
<dbReference type="Proteomes" id="UP000053815">
    <property type="component" value="Unassembled WGS sequence"/>
</dbReference>
<dbReference type="SUPFAM" id="SSF48366">
    <property type="entry name" value="Ras GEF"/>
    <property type="match status" value="1"/>
</dbReference>
<dbReference type="GO" id="GO:0005085">
    <property type="term" value="F:guanyl-nucleotide exchange factor activity"/>
    <property type="evidence" value="ECO:0007669"/>
    <property type="project" value="UniProtKB-KW"/>
</dbReference>
<dbReference type="PROSITE" id="PS50009">
    <property type="entry name" value="RASGEF_CAT"/>
    <property type="match status" value="1"/>
</dbReference>
<proteinExistence type="predicted"/>